<evidence type="ECO:0008006" key="4">
    <source>
        <dbReference type="Google" id="ProtNLM"/>
    </source>
</evidence>
<keyword evidence="3" id="KW-1185">Reference proteome</keyword>
<dbReference type="Proteomes" id="UP001549920">
    <property type="component" value="Unassembled WGS sequence"/>
</dbReference>
<comment type="caution">
    <text evidence="2">The sequence shown here is derived from an EMBL/GenBank/DDBJ whole genome shotgun (WGS) entry which is preliminary data.</text>
</comment>
<name>A0ABR3H6V0_LOXSC</name>
<proteinExistence type="predicted"/>
<evidence type="ECO:0000313" key="2">
    <source>
        <dbReference type="EMBL" id="KAL0860537.1"/>
    </source>
</evidence>
<feature type="compositionally biased region" description="Low complexity" evidence="1">
    <location>
        <begin position="927"/>
        <end position="937"/>
    </location>
</feature>
<feature type="region of interest" description="Disordered" evidence="1">
    <location>
        <begin position="912"/>
        <end position="945"/>
    </location>
</feature>
<sequence>MDTINGTDFDENSVTELSTKSPSYFERCVKFNFENHFDSTFSSGSGFCTGANPWTLSNFTLLEINCFHPLSTSFIAPTSTFSCITSPNFLMSDGTLEFNVYMGNVSRSNFPLFWMIKILVQVKSHDGTDNTIATTSYNSHSDNFVPGWNTLKINVENLWQEGHIVLMGMKTEGSIVFIDSFRFIPSTMNDDMCTLYKNQITTPSLTTNDSESTKITVTEAWKTESTNSGHETTENNQETNEQQTDATVSESFTRSTDFYDKETKTTVRDQWVTTADTITDSTVTESWITKTTNINNQETTMAGIWTLDPTSSTDTETESTDLNEDAATVTTVKEMWTTTSKPNSTECIKYDFEKDFDKLFSSRSGNCRGMTPWTLNNLTSVELESNLHPSSRLCISPKTSLSCVTSFSFLMGSGTLEFSVYIGDSQFSNAINILVMESSEGGFDSYFRNYMYTPIKDSIFIDSFRYIPSTMDEEDCVIYDNTTPSTPTVGSTTDLSTKSPTYFERCIKFNFENHFNTTFSSGSGFCTGANAWTLSNFTLLEMNCFHPLSTSLIAPKSTFSCITSPNFLMGDGTLEFNVYMGNVSRSNFPLFWMINILVQVKSDDGTDKTIATTSYNSHSDNFVPGWNTLKINVQNLWQEGHVTFLGRQDSILLIDSFRYIPSTINEEDCVIYDSKYTTPSISTVVSTTEMDTINGTDFDENSVTELSTKSPSYFERCVKFNFENHFDSTFSSGSGFCTGANPWTLSNFTLLEINCFHPLSTSFIAPTSTFSCITSPNFLMSDGTLEFNVYMGNVSRSNFPLFWMIKILVQVKSHDGTDNTIATTSHNSHSDNFVPGWNTLKINVENLWQEGHVSFVIVLMGMKTEGSIVFIDSFRFIPSTMNDDMCTLYKNQITTPSLTTDDSESTKFTVTDAWKTESTNSGHETTENNQETNEQQTDATVSESFTRSTDFYDKETKTTVRDQWVTTADTITDSTVTESWITKTTNINNQEPTMAGIWTLDPTSSTDTETESTDLNEDAATVTTVKEMWTTTSKPNSTECIKYDFEKDFDKLFSSRSGNCRGMTPWTLHNLTSVELESNLHPSSRLCISPKTSLSCVTSFSFLMGSGTLEFNVYIGDSQFSNAINILVMESSEGGFDSYFWNNMYTPMSPNFVLGWNVLRITLDSPRDFEGYIVLQGALAELNSVVLVDSFQYIPSTIHEELCKIYQGQ</sequence>
<evidence type="ECO:0000256" key="1">
    <source>
        <dbReference type="SAM" id="MobiDB-lite"/>
    </source>
</evidence>
<organism evidence="2 3">
    <name type="scientific">Loxostege sticticalis</name>
    <name type="common">Beet webworm moth</name>
    <dbReference type="NCBI Taxonomy" id="481309"/>
    <lineage>
        <taxon>Eukaryota</taxon>
        <taxon>Metazoa</taxon>
        <taxon>Ecdysozoa</taxon>
        <taxon>Arthropoda</taxon>
        <taxon>Hexapoda</taxon>
        <taxon>Insecta</taxon>
        <taxon>Pterygota</taxon>
        <taxon>Neoptera</taxon>
        <taxon>Endopterygota</taxon>
        <taxon>Lepidoptera</taxon>
        <taxon>Glossata</taxon>
        <taxon>Ditrysia</taxon>
        <taxon>Pyraloidea</taxon>
        <taxon>Crambidae</taxon>
        <taxon>Pyraustinae</taxon>
        <taxon>Loxostege</taxon>
    </lineage>
</organism>
<evidence type="ECO:0000313" key="3">
    <source>
        <dbReference type="Proteomes" id="UP001549920"/>
    </source>
</evidence>
<feature type="region of interest" description="Disordered" evidence="1">
    <location>
        <begin position="220"/>
        <end position="253"/>
    </location>
</feature>
<gene>
    <name evidence="2" type="ORF">ABMA27_009908</name>
</gene>
<reference evidence="2 3" key="1">
    <citation type="submission" date="2024-06" db="EMBL/GenBank/DDBJ databases">
        <title>A chromosome-level genome assembly of beet webworm, Loxostege sticticalis.</title>
        <authorList>
            <person name="Zhang Y."/>
        </authorList>
    </citation>
    <scope>NUCLEOTIDE SEQUENCE [LARGE SCALE GENOMIC DNA]</scope>
    <source>
        <strain evidence="2">AQ026</strain>
        <tissue evidence="2">Whole body</tissue>
    </source>
</reference>
<accession>A0ABR3H6V0</accession>
<dbReference type="EMBL" id="JBEUOH010000025">
    <property type="protein sequence ID" value="KAL0860537.1"/>
    <property type="molecule type" value="Genomic_DNA"/>
</dbReference>
<protein>
    <recommendedName>
        <fullName evidence="4">Midgut protein</fullName>
    </recommendedName>
</protein>
<feature type="compositionally biased region" description="Low complexity" evidence="1">
    <location>
        <begin position="234"/>
        <end position="244"/>
    </location>
</feature>